<name>A0ABV9WAK3_9ACTN</name>
<evidence type="ECO:0000256" key="2">
    <source>
        <dbReference type="SAM" id="Phobius"/>
    </source>
</evidence>
<evidence type="ECO:0000256" key="1">
    <source>
        <dbReference type="SAM" id="MobiDB-lite"/>
    </source>
</evidence>
<dbReference type="Gene3D" id="3.30.420.40">
    <property type="match status" value="2"/>
</dbReference>
<evidence type="ECO:0000313" key="4">
    <source>
        <dbReference type="Proteomes" id="UP001595912"/>
    </source>
</evidence>
<keyword evidence="4" id="KW-1185">Reference proteome</keyword>
<accession>A0ABV9WAK3</accession>
<gene>
    <name evidence="3" type="ORF">ACFPIJ_42275</name>
</gene>
<dbReference type="EMBL" id="JBHSIU010000065">
    <property type="protein sequence ID" value="MFC5004442.1"/>
    <property type="molecule type" value="Genomic_DNA"/>
</dbReference>
<proteinExistence type="predicted"/>
<keyword evidence="2" id="KW-1133">Transmembrane helix</keyword>
<feature type="transmembrane region" description="Helical" evidence="2">
    <location>
        <begin position="521"/>
        <end position="540"/>
    </location>
</feature>
<dbReference type="InterPro" id="IPR043129">
    <property type="entry name" value="ATPase_NBD"/>
</dbReference>
<reference evidence="4" key="1">
    <citation type="journal article" date="2019" name="Int. J. Syst. Evol. Microbiol.">
        <title>The Global Catalogue of Microorganisms (GCM) 10K type strain sequencing project: providing services to taxonomists for standard genome sequencing and annotation.</title>
        <authorList>
            <consortium name="The Broad Institute Genomics Platform"/>
            <consortium name="The Broad Institute Genome Sequencing Center for Infectious Disease"/>
            <person name="Wu L."/>
            <person name="Ma J."/>
        </authorList>
    </citation>
    <scope>NUCLEOTIDE SEQUENCE [LARGE SCALE GENOMIC DNA]</scope>
    <source>
        <strain evidence="4">CGMCC 4.7152</strain>
    </source>
</reference>
<feature type="transmembrane region" description="Helical" evidence="2">
    <location>
        <begin position="597"/>
        <end position="613"/>
    </location>
</feature>
<feature type="transmembrane region" description="Helical" evidence="2">
    <location>
        <begin position="569"/>
        <end position="590"/>
    </location>
</feature>
<dbReference type="Proteomes" id="UP001595912">
    <property type="component" value="Unassembled WGS sequence"/>
</dbReference>
<keyword evidence="2" id="KW-0812">Transmembrane</keyword>
<comment type="caution">
    <text evidence="3">The sequence shown here is derived from an EMBL/GenBank/DDBJ whole genome shotgun (WGS) entry which is preliminary data.</text>
</comment>
<dbReference type="RefSeq" id="WP_380124332.1">
    <property type="nucleotide sequence ID" value="NZ_JBHSIU010000065.1"/>
</dbReference>
<keyword evidence="2" id="KW-0472">Membrane</keyword>
<dbReference type="SUPFAM" id="SSF53067">
    <property type="entry name" value="Actin-like ATPase domain"/>
    <property type="match status" value="1"/>
</dbReference>
<feature type="transmembrane region" description="Helical" evidence="2">
    <location>
        <begin position="619"/>
        <end position="640"/>
    </location>
</feature>
<feature type="transmembrane region" description="Helical" evidence="2">
    <location>
        <begin position="455"/>
        <end position="479"/>
    </location>
</feature>
<feature type="transmembrane region" description="Helical" evidence="2">
    <location>
        <begin position="491"/>
        <end position="509"/>
    </location>
</feature>
<evidence type="ECO:0000313" key="3">
    <source>
        <dbReference type="EMBL" id="MFC5004442.1"/>
    </source>
</evidence>
<protein>
    <submittedName>
        <fullName evidence="3">Uncharacterized protein</fullName>
    </submittedName>
</protein>
<sequence>MRGCSPSVDLKVQNGPMSMVVDLRLGIDLASARVRAVVGFQDGTAVALPLDGVGWLVNAVLVDEDGSLLVGVAAEQRAAGVASAGWVVEPGSRLGSEVLVEGRRVEAVDLVEVLLREVGACAAAVAGAVPESVAVAVPAGWPARRLTALRVAARAAGLRGVEVVTAPVAVAWHLLCGAAVLPYGSTLLVCEVDTACRATALRRTASGFDVLSCVDTATVVAGLGTPGAATRSSGRSVNVPSGSAGLAAVPCQGQVAEGASPWVGRDGDSPPAAAWIGEVARRAVDGSGAAASSLTMVCAVGAGAFNVSVGAELHGAVDVEPFLVAEADLAVALGALRAPRPTSRAATRPVSGSVVSSTSGTRDAPVVEAGWRDVAAAAVPAMWSVVLFWQFMAGSERYGPRQSIDRAMLLAAWGGLAFAAVFGLIAVVGGLVLVTSLRHEESAAPAWVRHRLLAVALAGGGVGGLVVAAVYATVAAGYFDLESGPLLRWSVLPVLPGVVAVVGLAVVVWRRPDPPQGSWLGSLRFPPLVAALVGFGAWLISWDEQGSPVALNVLAAVLRQWVAESPTDIIGPVGRLGGLCVGVGVGLLLVRRALHRLLLAVPLAGLIAGSLGWHTTGMVAVGFAFAAAGWWAAQAVWLLLRRLLLVPPAGTSVPFGAGPAAAVGGGPGWSSPSVVPQHRDVDGSRWVG</sequence>
<organism evidence="3 4">
    <name type="scientific">Dactylosporangium cerinum</name>
    <dbReference type="NCBI Taxonomy" id="1434730"/>
    <lineage>
        <taxon>Bacteria</taxon>
        <taxon>Bacillati</taxon>
        <taxon>Actinomycetota</taxon>
        <taxon>Actinomycetes</taxon>
        <taxon>Micromonosporales</taxon>
        <taxon>Micromonosporaceae</taxon>
        <taxon>Dactylosporangium</taxon>
    </lineage>
</organism>
<feature type="transmembrane region" description="Helical" evidence="2">
    <location>
        <begin position="412"/>
        <end position="434"/>
    </location>
</feature>
<feature type="compositionally biased region" description="Basic and acidic residues" evidence="1">
    <location>
        <begin position="677"/>
        <end position="688"/>
    </location>
</feature>
<feature type="region of interest" description="Disordered" evidence="1">
    <location>
        <begin position="668"/>
        <end position="688"/>
    </location>
</feature>